<evidence type="ECO:0000256" key="2">
    <source>
        <dbReference type="SAM" id="SignalP"/>
    </source>
</evidence>
<dbReference type="Pfam" id="PF09608">
    <property type="entry name" value="Alph_Pro_TM"/>
    <property type="match status" value="1"/>
</dbReference>
<accession>A0A7J0BMF4</accession>
<dbReference type="InterPro" id="IPR019088">
    <property type="entry name" value="CHP02186-rel_TM"/>
</dbReference>
<evidence type="ECO:0000256" key="1">
    <source>
        <dbReference type="SAM" id="Phobius"/>
    </source>
</evidence>
<dbReference type="AlphaFoldDB" id="A0A7J0BMF4"/>
<keyword evidence="1" id="KW-0472">Membrane</keyword>
<comment type="caution">
    <text evidence="3">The sequence shown here is derived from an EMBL/GenBank/DDBJ whole genome shotgun (WGS) entry which is preliminary data.</text>
</comment>
<dbReference type="EMBL" id="BLVO01000016">
    <property type="protein sequence ID" value="GFM34870.1"/>
    <property type="molecule type" value="Genomic_DNA"/>
</dbReference>
<evidence type="ECO:0008006" key="5">
    <source>
        <dbReference type="Google" id="ProtNLM"/>
    </source>
</evidence>
<sequence>MKTTTFRLAAAAFMLLLLTVTLRPAHAAGDSTIEVTPQAVVMGAQYNGQNLTVTGTVPEGSDVVLRFTGAPADMHLREKGKLFGLLWMNVGKVSVKNVPRVCLVDSSRPFDQIGAAATPFRLEGLRDAIEIEEAAKSPDLDIAHELVLLKQRDGLYHESEGGVQLAPAAGGVQQFTATLHVPSALATGKYVVEAIALHDGTVVNKASVPVEAKLTGFPLWLNNLAFDNGLMYGIMATLVAIFSGLAIGMVFQSKGAH</sequence>
<dbReference type="Proteomes" id="UP000503840">
    <property type="component" value="Unassembled WGS sequence"/>
</dbReference>
<keyword evidence="1" id="KW-0812">Transmembrane</keyword>
<organism evidence="3 4">
    <name type="scientific">Desulfovibrio subterraneus</name>
    <dbReference type="NCBI Taxonomy" id="2718620"/>
    <lineage>
        <taxon>Bacteria</taxon>
        <taxon>Pseudomonadati</taxon>
        <taxon>Thermodesulfobacteriota</taxon>
        <taxon>Desulfovibrionia</taxon>
        <taxon>Desulfovibrionales</taxon>
        <taxon>Desulfovibrionaceae</taxon>
        <taxon>Desulfovibrio</taxon>
    </lineage>
</organism>
<name>A0A7J0BMF4_9BACT</name>
<evidence type="ECO:0000313" key="3">
    <source>
        <dbReference type="EMBL" id="GFM34870.1"/>
    </source>
</evidence>
<keyword evidence="1" id="KW-1133">Transmembrane helix</keyword>
<proteinExistence type="predicted"/>
<feature type="chain" id="PRO_5029633626" description="Transmembrane protein co-occuring with sulfite exporter TauE/SafE" evidence="2">
    <location>
        <begin position="28"/>
        <end position="257"/>
    </location>
</feature>
<dbReference type="RefSeq" id="WP_174406519.1">
    <property type="nucleotide sequence ID" value="NZ_BLVO01000016.1"/>
</dbReference>
<feature type="signal peptide" evidence="2">
    <location>
        <begin position="1"/>
        <end position="27"/>
    </location>
</feature>
<protein>
    <recommendedName>
        <fullName evidence="5">Transmembrane protein co-occuring with sulfite exporter TauE/SafE</fullName>
    </recommendedName>
</protein>
<evidence type="ECO:0000313" key="4">
    <source>
        <dbReference type="Proteomes" id="UP000503840"/>
    </source>
</evidence>
<keyword evidence="4" id="KW-1185">Reference proteome</keyword>
<gene>
    <name evidence="3" type="ORF">DSM101010T_32350</name>
</gene>
<reference evidence="3 4" key="1">
    <citation type="submission" date="2020-05" db="EMBL/GenBank/DDBJ databases">
        <title>Draft genome sequence of Desulfovibrio sp. strain HN2T.</title>
        <authorList>
            <person name="Ueno A."/>
            <person name="Tamazawa S."/>
            <person name="Tamamura S."/>
            <person name="Murakami T."/>
            <person name="Kiyama T."/>
            <person name="Inomata H."/>
            <person name="Amano Y."/>
            <person name="Miyakawa K."/>
            <person name="Tamaki H."/>
            <person name="Naganuma T."/>
            <person name="Kaneko K."/>
        </authorList>
    </citation>
    <scope>NUCLEOTIDE SEQUENCE [LARGE SCALE GENOMIC DNA]</scope>
    <source>
        <strain evidence="3 4">HN2</strain>
    </source>
</reference>
<keyword evidence="2" id="KW-0732">Signal</keyword>
<feature type="transmembrane region" description="Helical" evidence="1">
    <location>
        <begin position="230"/>
        <end position="251"/>
    </location>
</feature>